<dbReference type="Proteomes" id="UP000304912">
    <property type="component" value="Chromosome"/>
</dbReference>
<dbReference type="InterPro" id="IPR010016">
    <property type="entry name" value="PxpB"/>
</dbReference>
<accession>A0A5B7YEK0</accession>
<evidence type="ECO:0000256" key="3">
    <source>
        <dbReference type="ARBA" id="ARBA00022840"/>
    </source>
</evidence>
<sequence>MQFFGRIKDIQPAGIDGVIIYFHGDTLTEKNEAVQAMARGLKARRLSWIKSLIAGYDSLLVLFDLQRADTHLVYRTLRQTSPREASQDEHSHYELPVWYGASGADDLARISEKTGLSEADIIGLHTNQTFKVFTVGFAPGFAYMGELDEALRCPRLASPRKKVPAGAVAIADRQTAVYPSESPGGWNLLGRCPLPLFKADGTQPVTLRAGDTVTFLEIDEARFRELADAHG</sequence>
<reference evidence="5 6" key="1">
    <citation type="submission" date="2019-04" db="EMBL/GenBank/DDBJ databases">
        <title>Salinimonas iocasae sp. nov., a halophilic bacterium isolated from the outer tube casing of tubeworms in Okinawa Trough.</title>
        <authorList>
            <person name="Zhang H."/>
            <person name="Wang H."/>
            <person name="Li C."/>
        </authorList>
    </citation>
    <scope>NUCLEOTIDE SEQUENCE [LARGE SCALE GENOMIC DNA]</scope>
    <source>
        <strain evidence="5 6">KX18D6</strain>
    </source>
</reference>
<name>A0A5B7YEK0_9ALTE</name>
<dbReference type="NCBIfam" id="TIGR00370">
    <property type="entry name" value="5-oxoprolinase subunit PxpB"/>
    <property type="match status" value="1"/>
</dbReference>
<dbReference type="InterPro" id="IPR003833">
    <property type="entry name" value="CT_C_D"/>
</dbReference>
<dbReference type="AlphaFoldDB" id="A0A5B7YEK0"/>
<proteinExistence type="predicted"/>
<evidence type="ECO:0000256" key="1">
    <source>
        <dbReference type="ARBA" id="ARBA00022741"/>
    </source>
</evidence>
<dbReference type="SMART" id="SM00796">
    <property type="entry name" value="AHS1"/>
    <property type="match status" value="1"/>
</dbReference>
<keyword evidence="1" id="KW-0547">Nucleotide-binding</keyword>
<protein>
    <submittedName>
        <fullName evidence="5">5-oxoprolinase subunit PxpB</fullName>
        <ecNumber evidence="5">3.5.2.9</ecNumber>
    </submittedName>
</protein>
<dbReference type="Gene3D" id="2.40.100.10">
    <property type="entry name" value="Cyclophilin-like"/>
    <property type="match status" value="1"/>
</dbReference>
<dbReference type="Gene3D" id="3.30.1360.40">
    <property type="match status" value="1"/>
</dbReference>
<dbReference type="SUPFAM" id="SSF160467">
    <property type="entry name" value="PH0987 N-terminal domain-like"/>
    <property type="match status" value="1"/>
</dbReference>
<dbReference type="PANTHER" id="PTHR34698">
    <property type="entry name" value="5-OXOPROLINASE SUBUNIT B"/>
    <property type="match status" value="1"/>
</dbReference>
<keyword evidence="3" id="KW-0067">ATP-binding</keyword>
<organism evidence="5 6">
    <name type="scientific">Salinimonas iocasae</name>
    <dbReference type="NCBI Taxonomy" id="2572577"/>
    <lineage>
        <taxon>Bacteria</taxon>
        <taxon>Pseudomonadati</taxon>
        <taxon>Pseudomonadota</taxon>
        <taxon>Gammaproteobacteria</taxon>
        <taxon>Alteromonadales</taxon>
        <taxon>Alteromonadaceae</taxon>
        <taxon>Alteromonas/Salinimonas group</taxon>
        <taxon>Salinimonas</taxon>
    </lineage>
</organism>
<dbReference type="EMBL" id="CP039852">
    <property type="protein sequence ID" value="QCZ93696.1"/>
    <property type="molecule type" value="Genomic_DNA"/>
</dbReference>
<evidence type="ECO:0000313" key="5">
    <source>
        <dbReference type="EMBL" id="QCZ93696.1"/>
    </source>
</evidence>
<feature type="domain" description="Carboxyltransferase" evidence="4">
    <location>
        <begin position="8"/>
        <end position="207"/>
    </location>
</feature>
<keyword evidence="2 5" id="KW-0378">Hydrolase</keyword>
<dbReference type="SUPFAM" id="SSF50891">
    <property type="entry name" value="Cyclophilin-like"/>
    <property type="match status" value="1"/>
</dbReference>
<dbReference type="RefSeq" id="WP_139756440.1">
    <property type="nucleotide sequence ID" value="NZ_CP039852.1"/>
</dbReference>
<dbReference type="KEGG" id="salk:FBQ74_09405"/>
<dbReference type="OrthoDB" id="9778567at2"/>
<keyword evidence="6" id="KW-1185">Reference proteome</keyword>
<evidence type="ECO:0000256" key="2">
    <source>
        <dbReference type="ARBA" id="ARBA00022801"/>
    </source>
</evidence>
<dbReference type="Pfam" id="PF02682">
    <property type="entry name" value="CT_C_D"/>
    <property type="match status" value="1"/>
</dbReference>
<evidence type="ECO:0000313" key="6">
    <source>
        <dbReference type="Proteomes" id="UP000304912"/>
    </source>
</evidence>
<evidence type="ECO:0000259" key="4">
    <source>
        <dbReference type="SMART" id="SM00796"/>
    </source>
</evidence>
<gene>
    <name evidence="5" type="primary">pxpB</name>
    <name evidence="5" type="ORF">FBQ74_09405</name>
</gene>
<dbReference type="EC" id="3.5.2.9" evidence="5"/>
<dbReference type="InterPro" id="IPR029000">
    <property type="entry name" value="Cyclophilin-like_dom_sf"/>
</dbReference>
<dbReference type="GO" id="GO:0005524">
    <property type="term" value="F:ATP binding"/>
    <property type="evidence" value="ECO:0007669"/>
    <property type="project" value="UniProtKB-KW"/>
</dbReference>
<dbReference type="GO" id="GO:0017168">
    <property type="term" value="F:5-oxoprolinase (ATP-hydrolyzing) activity"/>
    <property type="evidence" value="ECO:0007669"/>
    <property type="project" value="UniProtKB-EC"/>
</dbReference>
<dbReference type="PANTHER" id="PTHR34698:SF2">
    <property type="entry name" value="5-OXOPROLINASE SUBUNIT B"/>
    <property type="match status" value="1"/>
</dbReference>